<dbReference type="InterPro" id="IPR036390">
    <property type="entry name" value="WH_DNA-bd_sf"/>
</dbReference>
<dbReference type="PANTHER" id="PTHR30363:SF4">
    <property type="entry name" value="GLYCEROL-3-PHOSPHATE REGULON REPRESSOR"/>
    <property type="match status" value="1"/>
</dbReference>
<evidence type="ECO:0000256" key="1">
    <source>
        <dbReference type="ARBA" id="ARBA00022491"/>
    </source>
</evidence>
<evidence type="ECO:0000256" key="3">
    <source>
        <dbReference type="ARBA" id="ARBA00023125"/>
    </source>
</evidence>
<reference evidence="6 7" key="1">
    <citation type="submission" date="2015-03" db="EMBL/GenBank/DDBJ databases">
        <title>Draft Genome Sequence of Burkholderia andropogonis type strain ICMP2807, isolated from Sorghum bicolor.</title>
        <authorList>
            <person name="Lopes-Santos L."/>
            <person name="Castro D.B."/>
            <person name="Ottoboni L.M."/>
            <person name="Park D."/>
            <person name="Weirc B.S."/>
            <person name="Destefano S.A."/>
        </authorList>
    </citation>
    <scope>NUCLEOTIDE SEQUENCE [LARGE SCALE GENOMIC DNA]</scope>
    <source>
        <strain evidence="6 7">ICMP2807</strain>
    </source>
</reference>
<dbReference type="SMART" id="SM01134">
    <property type="entry name" value="DeoRC"/>
    <property type="match status" value="1"/>
</dbReference>
<gene>
    <name evidence="6" type="ORF">WM40_09590</name>
</gene>
<protein>
    <submittedName>
        <fullName evidence="6">DeoR faimly transcriptional regulator</fullName>
    </submittedName>
</protein>
<sequence>MGGGTRKPVALHPRQQALLDILKRDGFVTVDELARVLTVTHQTIRRDVNQLAAQNLLRRHHGGASLPTSAENLAYTARQQMFREEKRRIAQLVAGHIPHQASLFVNLGTTTEEVAHALHRHEGLHVITNNPHVASAMCDYKNCEVMIAGGTVRPWDRGIVGDMTVEFFKQFKVDFAIIGVSGIESDGTLRDFDTREVRVTATIIENARQVFLVADRSKFGRSALVRLADMSRIHAFFTDEPPPPGMREIFENAGTQVFIAP</sequence>
<dbReference type="InterPro" id="IPR014036">
    <property type="entry name" value="DeoR-like_C"/>
</dbReference>
<dbReference type="SUPFAM" id="SSF46785">
    <property type="entry name" value="Winged helix' DNA-binding domain"/>
    <property type="match status" value="1"/>
</dbReference>
<dbReference type="PATRIC" id="fig|28092.6.peg.2258"/>
<dbReference type="PROSITE" id="PS00894">
    <property type="entry name" value="HTH_DEOR_1"/>
    <property type="match status" value="1"/>
</dbReference>
<dbReference type="PRINTS" id="PR00037">
    <property type="entry name" value="HTHLACR"/>
</dbReference>
<dbReference type="SMART" id="SM00420">
    <property type="entry name" value="HTH_DEOR"/>
    <property type="match status" value="1"/>
</dbReference>
<dbReference type="EMBL" id="LAQU01000007">
    <property type="protein sequence ID" value="KKB63957.1"/>
    <property type="molecule type" value="Genomic_DNA"/>
</dbReference>
<dbReference type="Gene3D" id="1.10.10.10">
    <property type="entry name" value="Winged helix-like DNA-binding domain superfamily/Winged helix DNA-binding domain"/>
    <property type="match status" value="1"/>
</dbReference>
<dbReference type="InterPro" id="IPR037171">
    <property type="entry name" value="NagB/RpiA_transferase-like"/>
</dbReference>
<dbReference type="RefSeq" id="WP_036007701.1">
    <property type="nucleotide sequence ID" value="NZ_CADFGU010000001.1"/>
</dbReference>
<dbReference type="InterPro" id="IPR018356">
    <property type="entry name" value="Tscrpt_reg_HTH_DeoR_CS"/>
</dbReference>
<dbReference type="OrthoDB" id="9814815at2"/>
<dbReference type="Proteomes" id="UP000033618">
    <property type="component" value="Unassembled WGS sequence"/>
</dbReference>
<evidence type="ECO:0000313" key="7">
    <source>
        <dbReference type="Proteomes" id="UP000033618"/>
    </source>
</evidence>
<dbReference type="Pfam" id="PF08220">
    <property type="entry name" value="HTH_DeoR"/>
    <property type="match status" value="1"/>
</dbReference>
<dbReference type="SUPFAM" id="SSF100950">
    <property type="entry name" value="NagB/RpiA/CoA transferase-like"/>
    <property type="match status" value="1"/>
</dbReference>
<organism evidence="6 7">
    <name type="scientific">Robbsia andropogonis</name>
    <dbReference type="NCBI Taxonomy" id="28092"/>
    <lineage>
        <taxon>Bacteria</taxon>
        <taxon>Pseudomonadati</taxon>
        <taxon>Pseudomonadota</taxon>
        <taxon>Betaproteobacteria</taxon>
        <taxon>Burkholderiales</taxon>
        <taxon>Burkholderiaceae</taxon>
        <taxon>Robbsia</taxon>
    </lineage>
</organism>
<proteinExistence type="predicted"/>
<keyword evidence="2" id="KW-0805">Transcription regulation</keyword>
<dbReference type="GO" id="GO:0003677">
    <property type="term" value="F:DNA binding"/>
    <property type="evidence" value="ECO:0007669"/>
    <property type="project" value="UniProtKB-KW"/>
</dbReference>
<keyword evidence="7" id="KW-1185">Reference proteome</keyword>
<dbReference type="GO" id="GO:0003700">
    <property type="term" value="F:DNA-binding transcription factor activity"/>
    <property type="evidence" value="ECO:0007669"/>
    <property type="project" value="InterPro"/>
</dbReference>
<dbReference type="AlphaFoldDB" id="A0A0F5K333"/>
<name>A0A0F5K333_9BURK</name>
<dbReference type="InterPro" id="IPR050313">
    <property type="entry name" value="Carb_Metab_HTH_regulators"/>
</dbReference>
<dbReference type="Gene3D" id="3.30.750.70">
    <property type="entry name" value="4-hydroxybutyrate coenzyme like domains"/>
    <property type="match status" value="1"/>
</dbReference>
<keyword evidence="4" id="KW-0804">Transcription</keyword>
<dbReference type="Pfam" id="PF00455">
    <property type="entry name" value="DeoRC"/>
    <property type="match status" value="1"/>
</dbReference>
<dbReference type="PROSITE" id="PS51000">
    <property type="entry name" value="HTH_DEOR_2"/>
    <property type="match status" value="1"/>
</dbReference>
<dbReference type="InterPro" id="IPR001034">
    <property type="entry name" value="DeoR_HTH"/>
</dbReference>
<comment type="caution">
    <text evidence="6">The sequence shown here is derived from an EMBL/GenBank/DDBJ whole genome shotgun (WGS) entry which is preliminary data.</text>
</comment>
<evidence type="ECO:0000256" key="4">
    <source>
        <dbReference type="ARBA" id="ARBA00023163"/>
    </source>
</evidence>
<keyword evidence="3" id="KW-0238">DNA-binding</keyword>
<feature type="domain" description="HTH deoR-type" evidence="5">
    <location>
        <begin position="11"/>
        <end position="66"/>
    </location>
</feature>
<dbReference type="InterPro" id="IPR036388">
    <property type="entry name" value="WH-like_DNA-bd_sf"/>
</dbReference>
<keyword evidence="1" id="KW-0678">Repressor</keyword>
<accession>A0A0F5K333</accession>
<evidence type="ECO:0000256" key="2">
    <source>
        <dbReference type="ARBA" id="ARBA00023015"/>
    </source>
</evidence>
<evidence type="ECO:0000313" key="6">
    <source>
        <dbReference type="EMBL" id="KKB63957.1"/>
    </source>
</evidence>
<evidence type="ECO:0000259" key="5">
    <source>
        <dbReference type="PROSITE" id="PS51000"/>
    </source>
</evidence>
<dbReference type="PANTHER" id="PTHR30363">
    <property type="entry name" value="HTH-TYPE TRANSCRIPTIONAL REGULATOR SRLR-RELATED"/>
    <property type="match status" value="1"/>
</dbReference>